<evidence type="ECO:0000256" key="2">
    <source>
        <dbReference type="ARBA" id="ARBA00022574"/>
    </source>
</evidence>
<dbReference type="SMART" id="SM00320">
    <property type="entry name" value="WD40"/>
    <property type="match status" value="4"/>
</dbReference>
<dbReference type="InterPro" id="IPR036322">
    <property type="entry name" value="WD40_repeat_dom_sf"/>
</dbReference>
<dbReference type="Bgee" id="ENSLACG00000017563">
    <property type="expression patterns" value="Expressed in chordate pharynx and 6 other cell types or tissues"/>
</dbReference>
<reference evidence="5" key="3">
    <citation type="submission" date="2025-09" db="UniProtKB">
        <authorList>
            <consortium name="Ensembl"/>
        </authorList>
    </citation>
    <scope>IDENTIFICATION</scope>
</reference>
<dbReference type="PROSITE" id="PS50082">
    <property type="entry name" value="WD_REPEATS_2"/>
    <property type="match status" value="3"/>
</dbReference>
<keyword evidence="6" id="KW-1185">Reference proteome</keyword>
<dbReference type="SUPFAM" id="SSF50978">
    <property type="entry name" value="WD40 repeat-like"/>
    <property type="match status" value="1"/>
</dbReference>
<evidence type="ECO:0000256" key="4">
    <source>
        <dbReference type="PROSITE-ProRule" id="PRU00221"/>
    </source>
</evidence>
<reference evidence="5" key="2">
    <citation type="submission" date="2025-08" db="UniProtKB">
        <authorList>
            <consortium name="Ensembl"/>
        </authorList>
    </citation>
    <scope>IDENTIFICATION</scope>
</reference>
<dbReference type="InterPro" id="IPR001680">
    <property type="entry name" value="WD40_rpt"/>
</dbReference>
<keyword evidence="2 4" id="KW-0853">WD repeat</keyword>
<dbReference type="Gene3D" id="2.130.10.10">
    <property type="entry name" value="YVTN repeat-like/Quinoprotein amine dehydrogenase"/>
    <property type="match status" value="1"/>
</dbReference>
<dbReference type="GeneTree" id="ENSGT00390000006996"/>
<dbReference type="eggNOG" id="KOG1188">
    <property type="taxonomic scope" value="Eukaryota"/>
</dbReference>
<evidence type="ECO:0000256" key="1">
    <source>
        <dbReference type="ARBA" id="ARBA00021125"/>
    </source>
</evidence>
<dbReference type="Pfam" id="PF00400">
    <property type="entry name" value="WD40"/>
    <property type="match status" value="3"/>
</dbReference>
<name>H3BDL0_LATCH</name>
<dbReference type="EMBL" id="AFYH01002292">
    <property type="status" value="NOT_ANNOTATED_CDS"/>
    <property type="molecule type" value="Genomic_DNA"/>
</dbReference>
<dbReference type="FunCoup" id="H3BDL0">
    <property type="interactions" value="1337"/>
</dbReference>
<evidence type="ECO:0000313" key="6">
    <source>
        <dbReference type="Proteomes" id="UP000008672"/>
    </source>
</evidence>
<gene>
    <name evidence="5" type="primary">WDR89</name>
</gene>
<dbReference type="InterPro" id="IPR039328">
    <property type="entry name" value="WDR89"/>
</dbReference>
<dbReference type="PROSITE" id="PS50294">
    <property type="entry name" value="WD_REPEATS_REGION"/>
    <property type="match status" value="2"/>
</dbReference>
<dbReference type="InterPro" id="IPR015943">
    <property type="entry name" value="WD40/YVTN_repeat-like_dom_sf"/>
</dbReference>
<evidence type="ECO:0000313" key="5">
    <source>
        <dbReference type="Ensembl" id="ENSLACP00000019981.1"/>
    </source>
</evidence>
<feature type="repeat" description="WD" evidence="4">
    <location>
        <begin position="364"/>
        <end position="396"/>
    </location>
</feature>
<dbReference type="PANTHER" id="PTHR22889:SF0">
    <property type="entry name" value="WD REPEAT-CONTAINING PROTEIN 89"/>
    <property type="match status" value="1"/>
</dbReference>
<sequence>MWGWGGGGLGGGGSDGPTHTHTWGRGALQFGRFFSGAVCITALMEEIETHIANLRIAKRLSQTEDPTYLLGIDCLKSAAGASNELIAVSCSNLSIKLYNKETLSLVRQYDGHHSGLITGVRFAQTGGSLLFSASLDGTVKCWDVRSSRPDAIQTFKGYPSNVFTSFDINCDDVIICGGTEKVENDSFMVFWDARVATNAGITDVKQPLGVYSESHNDDITQICFHPTNPDVVASGSTDGLVNVFDIGKDNEDDALRATCNSDSSVSSVGWSGKDFNQIYCTTYDEGFSWWDLDRLHTEEPITLMNVCDTRETVKAESNSSLDYLIGGFYHEKAEMLILLAGTHLGKLHLLSCGTNGLRYMGSLQDGHSATVRSFYWDSAGGSLLTGGEDAQLLLWKQGAKETPPAKRDSKIISSVHRRVRVHNNKMYKSKES</sequence>
<dbReference type="Proteomes" id="UP000008672">
    <property type="component" value="Unassembled WGS sequence"/>
</dbReference>
<dbReference type="AlphaFoldDB" id="H3BDL0"/>
<dbReference type="OMA" id="YHEKTDK"/>
<evidence type="ECO:0000256" key="3">
    <source>
        <dbReference type="ARBA" id="ARBA00022737"/>
    </source>
</evidence>
<organism evidence="5 6">
    <name type="scientific">Latimeria chalumnae</name>
    <name type="common">Coelacanth</name>
    <dbReference type="NCBI Taxonomy" id="7897"/>
    <lineage>
        <taxon>Eukaryota</taxon>
        <taxon>Metazoa</taxon>
        <taxon>Chordata</taxon>
        <taxon>Craniata</taxon>
        <taxon>Vertebrata</taxon>
        <taxon>Euteleostomi</taxon>
        <taxon>Coelacanthiformes</taxon>
        <taxon>Coelacanthidae</taxon>
        <taxon>Latimeria</taxon>
    </lineage>
</organism>
<dbReference type="STRING" id="7897.ENSLACP00000019981"/>
<feature type="repeat" description="WD" evidence="4">
    <location>
        <begin position="110"/>
        <end position="152"/>
    </location>
</feature>
<proteinExistence type="predicted"/>
<dbReference type="EMBL" id="AFYH01002293">
    <property type="status" value="NOT_ANNOTATED_CDS"/>
    <property type="molecule type" value="Genomic_DNA"/>
</dbReference>
<keyword evidence="3" id="KW-0677">Repeat</keyword>
<reference evidence="6" key="1">
    <citation type="submission" date="2011-08" db="EMBL/GenBank/DDBJ databases">
        <title>The draft genome of Latimeria chalumnae.</title>
        <authorList>
            <person name="Di Palma F."/>
            <person name="Alfoldi J."/>
            <person name="Johnson J."/>
            <person name="Berlin A."/>
            <person name="Gnerre S."/>
            <person name="Jaffe D."/>
            <person name="MacCallum I."/>
            <person name="Young S."/>
            <person name="Walker B.J."/>
            <person name="Lander E."/>
            <person name="Lindblad-Toh K."/>
        </authorList>
    </citation>
    <scope>NUCLEOTIDE SEQUENCE [LARGE SCALE GENOMIC DNA]</scope>
    <source>
        <strain evidence="6">Wild caught</strain>
    </source>
</reference>
<feature type="repeat" description="WD" evidence="4">
    <location>
        <begin position="212"/>
        <end position="246"/>
    </location>
</feature>
<protein>
    <recommendedName>
        <fullName evidence="1">WD repeat-containing protein 89</fullName>
    </recommendedName>
</protein>
<accession>H3BDL0</accession>
<dbReference type="EMBL" id="AFYH01002291">
    <property type="status" value="NOT_ANNOTATED_CDS"/>
    <property type="molecule type" value="Genomic_DNA"/>
</dbReference>
<dbReference type="InParanoid" id="H3BDL0"/>
<dbReference type="Ensembl" id="ENSLACT00000020119.1">
    <property type="protein sequence ID" value="ENSLACP00000019981.1"/>
    <property type="gene ID" value="ENSLACG00000017563.1"/>
</dbReference>
<dbReference type="PANTHER" id="PTHR22889">
    <property type="entry name" value="WD REPEAT-CONTAINING PROTEIN 89"/>
    <property type="match status" value="1"/>
</dbReference>